<evidence type="ECO:0000256" key="2">
    <source>
        <dbReference type="ARBA" id="ARBA00009152"/>
    </source>
</evidence>
<evidence type="ECO:0000256" key="8">
    <source>
        <dbReference type="ARBA" id="ARBA00022825"/>
    </source>
</evidence>
<organism evidence="14 15">
    <name type="scientific">Thermaerobacter marianensis (strain ATCC 700841 / DSM 12885 / JCM 10246 / 7p75a)</name>
    <dbReference type="NCBI Taxonomy" id="644966"/>
    <lineage>
        <taxon>Bacteria</taxon>
        <taxon>Bacillati</taxon>
        <taxon>Bacillota</taxon>
        <taxon>Clostridia</taxon>
        <taxon>Eubacteriales</taxon>
        <taxon>Clostridiales Family XVII. Incertae Sedis</taxon>
        <taxon>Thermaerobacter</taxon>
    </lineage>
</organism>
<dbReference type="eggNOG" id="COG1387">
    <property type="taxonomic scope" value="Bacteria"/>
</dbReference>
<dbReference type="Pfam" id="PF07676">
    <property type="entry name" value="PD40"/>
    <property type="match status" value="1"/>
</dbReference>
<dbReference type="Pfam" id="PF00326">
    <property type="entry name" value="Peptidase_S9"/>
    <property type="match status" value="1"/>
</dbReference>
<dbReference type="NCBIfam" id="NF005596">
    <property type="entry name" value="PRK07328.1"/>
    <property type="match status" value="1"/>
</dbReference>
<dbReference type="CDD" id="cd12110">
    <property type="entry name" value="PHP_HisPPase_Hisj_like"/>
    <property type="match status" value="1"/>
</dbReference>
<dbReference type="GO" id="GO:0000105">
    <property type="term" value="P:L-histidine biosynthetic process"/>
    <property type="evidence" value="ECO:0007669"/>
    <property type="project" value="UniProtKB-UniPathway"/>
</dbReference>
<dbReference type="Gene3D" id="3.40.50.1820">
    <property type="entry name" value="alpha/beta hydrolase"/>
    <property type="match status" value="1"/>
</dbReference>
<dbReference type="NCBIfam" id="TIGR01856">
    <property type="entry name" value="hisJ_fam"/>
    <property type="match status" value="1"/>
</dbReference>
<keyword evidence="7" id="KW-0378">Hydrolase</keyword>
<dbReference type="Proteomes" id="UP000008915">
    <property type="component" value="Chromosome"/>
</dbReference>
<evidence type="ECO:0000313" key="15">
    <source>
        <dbReference type="Proteomes" id="UP000008915"/>
    </source>
</evidence>
<dbReference type="GO" id="GO:0004401">
    <property type="term" value="F:histidinol-phosphatase activity"/>
    <property type="evidence" value="ECO:0007669"/>
    <property type="project" value="UniProtKB-EC"/>
</dbReference>
<dbReference type="SUPFAM" id="SSF53474">
    <property type="entry name" value="alpha/beta-Hydrolases"/>
    <property type="match status" value="1"/>
</dbReference>
<dbReference type="UniPathway" id="UPA00031">
    <property type="reaction ID" value="UER00013"/>
</dbReference>
<sequence>MTGSHGVTQPANGRRPITSRDLLDLRFVGDPRIAPDGDRVVWVERWIDADRNQYRSNLYAAPASGEATPAPLTTGPGIDRAPRWSPDGRWLAFLSDRPLPADGAGKRADPAGKAGGAAGRGDEKPRSQLYLLPAHGGEARLLTRFKQGVSPAGWSPDGRYLSVVAQVHPERGLEAVGDPEPGDDDPYRRYTRGVKVIRRLAYKLDGVGYFTEHRHHALVLDLGEGDAHLSQDAAAGAATVPWFQITAGEYDVRWVTWMPSGRELVVVTNPHPDADRQPWTDVYLVPFDPEAAAAGGAEPVDLSRDPLPAGVCKLTLSDIEAYEALPSPDGRWIAVRGQDARRYRAYSNTHLYLIAADGSQRRCLTAEADLTVGDESVNDIVGEPGAVMAWAPDGSGLYALVSRRGAVQLYWFGVDGTIRPLTDGPQVLRGISIDRAGRRCAYLRLTATEPGDVWIAELPSRDEPAVAAVGGGASTGTGAAGDGHPEAGAGSSGKDGRPAAVGAGLPAAGGATRDGHPVIQGRRLSRANDRWLAEVEVVEPEHFTFESDGNVLDGWLIRPVGFAPGKKYPAILQIHGGPMAMYGYAFFHEFQLLAARGYAVFYTNPRGSQGYGQDFCAAIRGDWGNRDYRDLMTFVDAVLERFDFIDRDRLGVAGGSYGGYMTNWIVTHTDRFRAGVTMRCVANEHSFFGTSDIGFYDLFDLEVPPWEDPLRYLEMSPLHHIGRCKTPLLVMHSEMDLRCPIEQAEQIYTALKVLGVPTEFVRFPDESHGLSRGGKPWHRVYRLDRIVDWFDRYLQPERPEGAGDRAEERAARVKWLGPVRPVRQGGPAWWAKARGRRSEGGGAQAMLIDYHMHLERGGLTREYLLRFVETARQRGIDEIGFTEHAYNFVEGAPLLGRPWYVERYSSGFSMADYIELLQSARAGGLPVKAGIEMDYIPGREEDIRAFLAAYPLDFVIGSVHWIDDWGFDLDPASWPGRDVREAYRRYFDLAERAIRSGLFDVFGHPDVIKVFGYKLPPEHRDELAEYHRRLARAAAETGVCLEISSAGVRKPVGEFYPDPGILDEARRLGVRVTLASDAHEPEHVGWAYPELVAYARAHGFETVTVFEGRVGRQEPLG</sequence>
<comment type="pathway">
    <text evidence="1">Amino-acid biosynthesis; L-histidine biosynthesis; L-histidine from 5-phospho-alpha-D-ribose 1-diphosphate: step 8/9.</text>
</comment>
<evidence type="ECO:0000256" key="1">
    <source>
        <dbReference type="ARBA" id="ARBA00004970"/>
    </source>
</evidence>
<comment type="similarity">
    <text evidence="2">Belongs to the PHP hydrolase family. HisK subfamily.</text>
</comment>
<reference evidence="15" key="2">
    <citation type="journal article" date="2010" name="Stand. Genomic Sci.">
        <title>Complete genome sequence of Thermaerobacter marianensis type strain (7p75aT).</title>
        <authorList>
            <person name="Han C."/>
            <person name="Gu W."/>
            <person name="Zhang X."/>
            <person name="Lapidus A."/>
            <person name="Nolan M."/>
            <person name="Copeland A."/>
            <person name="Lucas S."/>
            <person name="Glavina Del Rio T."/>
            <person name="Tice H."/>
            <person name="Cheng J."/>
            <person name="Tapia R."/>
            <person name="Goodwin L."/>
            <person name="Pitluck S."/>
            <person name="Pagani I."/>
            <person name="Ivanova N."/>
            <person name="Mavromatis K."/>
            <person name="Mikhailova N."/>
            <person name="Pati A."/>
            <person name="Chen A."/>
            <person name="Palaniappan K."/>
            <person name="Land M."/>
            <person name="Hauser L."/>
            <person name="Chang Y."/>
            <person name="Jeffries C."/>
            <person name="Schneider S."/>
            <person name="Rohde M."/>
            <person name="Goker M."/>
            <person name="Pukall R."/>
            <person name="Woyke T."/>
            <person name="Bristow J."/>
            <person name="Eisen J."/>
            <person name="Markowitz V."/>
            <person name="Hugenholtz P."/>
            <person name="Kyrpides N."/>
            <person name="Klenk H."/>
            <person name="Detter J."/>
        </authorList>
    </citation>
    <scope>NUCLEOTIDE SEQUENCE [LARGE SCALE GENOMIC DNA]</scope>
    <source>
        <strain evidence="15">ATCC 700841 / DSM 12885 / JCM 10246 / 7p75a</strain>
    </source>
</reference>
<dbReference type="GO" id="GO:0004252">
    <property type="term" value="F:serine-type endopeptidase activity"/>
    <property type="evidence" value="ECO:0007669"/>
    <property type="project" value="TreeGrafter"/>
</dbReference>
<dbReference type="InterPro" id="IPR010140">
    <property type="entry name" value="Histidinol_P_phosphatase_HisJ"/>
</dbReference>
<dbReference type="Pfam" id="PF02811">
    <property type="entry name" value="PHP"/>
    <property type="match status" value="1"/>
</dbReference>
<dbReference type="SUPFAM" id="SSF82171">
    <property type="entry name" value="DPP6 N-terminal domain-like"/>
    <property type="match status" value="1"/>
</dbReference>
<evidence type="ECO:0000256" key="10">
    <source>
        <dbReference type="ARBA" id="ARBA00049158"/>
    </source>
</evidence>
<accession>E6SHC4</accession>
<keyword evidence="6" id="KW-0645">Protease</keyword>
<feature type="region of interest" description="Disordered" evidence="11">
    <location>
        <begin position="466"/>
        <end position="501"/>
    </location>
</feature>
<evidence type="ECO:0000259" key="12">
    <source>
        <dbReference type="Pfam" id="PF00326"/>
    </source>
</evidence>
<evidence type="ECO:0000256" key="4">
    <source>
        <dbReference type="ARBA" id="ARBA00013085"/>
    </source>
</evidence>
<dbReference type="InterPro" id="IPR016195">
    <property type="entry name" value="Pol/histidinol_Pase-like"/>
</dbReference>
<dbReference type="Gene3D" id="3.20.20.140">
    <property type="entry name" value="Metal-dependent hydrolases"/>
    <property type="match status" value="1"/>
</dbReference>
<keyword evidence="9" id="KW-0368">Histidine biosynthesis</keyword>
<dbReference type="GO" id="GO:0006508">
    <property type="term" value="P:proteolysis"/>
    <property type="evidence" value="ECO:0007669"/>
    <property type="project" value="UniProtKB-KW"/>
</dbReference>
<dbReference type="HOGENOM" id="CLU_008615_2_1_9"/>
<dbReference type="PANTHER" id="PTHR42776:SF27">
    <property type="entry name" value="DIPEPTIDYL PEPTIDASE FAMILY MEMBER 6"/>
    <property type="match status" value="1"/>
</dbReference>
<evidence type="ECO:0000256" key="11">
    <source>
        <dbReference type="SAM" id="MobiDB-lite"/>
    </source>
</evidence>
<feature type="region of interest" description="Disordered" evidence="11">
    <location>
        <begin position="62"/>
        <end position="81"/>
    </location>
</feature>
<evidence type="ECO:0000256" key="7">
    <source>
        <dbReference type="ARBA" id="ARBA00022801"/>
    </source>
</evidence>
<proteinExistence type="inferred from homology"/>
<keyword evidence="5" id="KW-0028">Amino-acid biosynthesis</keyword>
<dbReference type="InterPro" id="IPR004013">
    <property type="entry name" value="PHP_dom"/>
</dbReference>
<evidence type="ECO:0000259" key="13">
    <source>
        <dbReference type="Pfam" id="PF02811"/>
    </source>
</evidence>
<dbReference type="AlphaFoldDB" id="E6SHC4"/>
<dbReference type="InterPro" id="IPR001375">
    <property type="entry name" value="Peptidase_S9_cat"/>
</dbReference>
<feature type="domain" description="Peptidase S9 prolyl oligopeptidase catalytic" evidence="12">
    <location>
        <begin position="585"/>
        <end position="795"/>
    </location>
</feature>
<dbReference type="Gene3D" id="2.120.10.30">
    <property type="entry name" value="TolB, C-terminal domain"/>
    <property type="match status" value="3"/>
</dbReference>
<keyword evidence="8" id="KW-0720">Serine protease</keyword>
<evidence type="ECO:0000256" key="9">
    <source>
        <dbReference type="ARBA" id="ARBA00023102"/>
    </source>
</evidence>
<evidence type="ECO:0000256" key="5">
    <source>
        <dbReference type="ARBA" id="ARBA00022605"/>
    </source>
</evidence>
<dbReference type="eggNOG" id="COG0823">
    <property type="taxonomic scope" value="Bacteria"/>
</dbReference>
<dbReference type="PANTHER" id="PTHR42776">
    <property type="entry name" value="SERINE PEPTIDASE S9 FAMILY MEMBER"/>
    <property type="match status" value="1"/>
</dbReference>
<evidence type="ECO:0000313" key="14">
    <source>
        <dbReference type="EMBL" id="ADU50688.1"/>
    </source>
</evidence>
<gene>
    <name evidence="14" type="ordered locus">Tmar_0567</name>
</gene>
<dbReference type="SUPFAM" id="SSF89550">
    <property type="entry name" value="PHP domain-like"/>
    <property type="match status" value="1"/>
</dbReference>
<dbReference type="eggNOG" id="COG1506">
    <property type="taxonomic scope" value="Bacteria"/>
</dbReference>
<feature type="compositionally biased region" description="Gly residues" evidence="11">
    <location>
        <begin position="469"/>
        <end position="481"/>
    </location>
</feature>
<dbReference type="InterPro" id="IPR011659">
    <property type="entry name" value="WD40"/>
</dbReference>
<dbReference type="FunFam" id="3.40.50.1820:FF:000028">
    <property type="entry name" value="S9 family peptidase"/>
    <property type="match status" value="1"/>
</dbReference>
<name>E6SHC4_THEM7</name>
<dbReference type="EMBL" id="CP002344">
    <property type="protein sequence ID" value="ADU50688.1"/>
    <property type="molecule type" value="Genomic_DNA"/>
</dbReference>
<dbReference type="EC" id="3.1.3.15" evidence="4"/>
<feature type="region of interest" description="Disordered" evidence="11">
    <location>
        <begin position="101"/>
        <end position="126"/>
    </location>
</feature>
<comment type="similarity">
    <text evidence="3">Belongs to the peptidase S9C family.</text>
</comment>
<feature type="domain" description="PHP" evidence="13">
    <location>
        <begin position="849"/>
        <end position="1045"/>
    </location>
</feature>
<dbReference type="STRING" id="644966.Tmar_0567"/>
<evidence type="ECO:0000256" key="3">
    <source>
        <dbReference type="ARBA" id="ARBA00010040"/>
    </source>
</evidence>
<protein>
    <recommendedName>
        <fullName evidence="4">histidinol-phosphatase</fullName>
        <ecNumber evidence="4">3.1.3.15</ecNumber>
    </recommendedName>
</protein>
<dbReference type="KEGG" id="tmr:Tmar_0567"/>
<keyword evidence="15" id="KW-1185">Reference proteome</keyword>
<comment type="catalytic activity">
    <reaction evidence="10">
        <text>L-histidinol phosphate + H2O = L-histidinol + phosphate</text>
        <dbReference type="Rhea" id="RHEA:14465"/>
        <dbReference type="ChEBI" id="CHEBI:15377"/>
        <dbReference type="ChEBI" id="CHEBI:43474"/>
        <dbReference type="ChEBI" id="CHEBI:57699"/>
        <dbReference type="ChEBI" id="CHEBI:57980"/>
        <dbReference type="EC" id="3.1.3.15"/>
    </reaction>
</comment>
<dbReference type="OrthoDB" id="108903at2"/>
<dbReference type="InterPro" id="IPR029058">
    <property type="entry name" value="AB_hydrolase_fold"/>
</dbReference>
<evidence type="ECO:0000256" key="6">
    <source>
        <dbReference type="ARBA" id="ARBA00022670"/>
    </source>
</evidence>
<reference evidence="14 15" key="1">
    <citation type="journal article" date="2010" name="Stand. Genomic Sci.">
        <title>Complete genome sequence of Thermaerobacter marianensis type strain (7p75a).</title>
        <authorList>
            <person name="Han C."/>
            <person name="Gu W."/>
            <person name="Zhang X."/>
            <person name="Lapidus A."/>
            <person name="Nolan M."/>
            <person name="Copeland A."/>
            <person name="Lucas S."/>
            <person name="Del Rio T.G."/>
            <person name="Tice H."/>
            <person name="Cheng J.F."/>
            <person name="Tapia R."/>
            <person name="Goodwin L."/>
            <person name="Pitluck S."/>
            <person name="Pagani I."/>
            <person name="Ivanova N."/>
            <person name="Mavromatis K."/>
            <person name="Mikhailova N."/>
            <person name="Pati A."/>
            <person name="Chen A."/>
            <person name="Palaniappan K."/>
            <person name="Land M."/>
            <person name="Hauser L."/>
            <person name="Chang Y.J."/>
            <person name="Jeffries C.D."/>
            <person name="Schneider S."/>
            <person name="Rohde M."/>
            <person name="Goker M."/>
            <person name="Pukall R."/>
            <person name="Woyke T."/>
            <person name="Bristow J."/>
            <person name="Eisen J.A."/>
            <person name="Markowitz V."/>
            <person name="Hugenholtz P."/>
            <person name="Kyrpides N.C."/>
            <person name="Klenk H.P."/>
            <person name="Detter J.C."/>
        </authorList>
    </citation>
    <scope>NUCLEOTIDE SEQUENCE [LARGE SCALE GENOMIC DNA]</scope>
    <source>
        <strain evidence="15">ATCC 700841 / DSM 12885 / JCM 10246 / 7p75a</strain>
    </source>
</reference>
<dbReference type="InterPro" id="IPR011042">
    <property type="entry name" value="6-blade_b-propeller_TolB-like"/>
</dbReference>